<organism evidence="2 3">
    <name type="scientific">Marinobacter daqiaonensis</name>
    <dbReference type="NCBI Taxonomy" id="650891"/>
    <lineage>
        <taxon>Bacteria</taxon>
        <taxon>Pseudomonadati</taxon>
        <taxon>Pseudomonadota</taxon>
        <taxon>Gammaproteobacteria</taxon>
        <taxon>Pseudomonadales</taxon>
        <taxon>Marinobacteraceae</taxon>
        <taxon>Marinobacter</taxon>
    </lineage>
</organism>
<dbReference type="STRING" id="650891.SAMN05216203_1656"/>
<evidence type="ECO:0000313" key="2">
    <source>
        <dbReference type="EMBL" id="SFR59444.1"/>
    </source>
</evidence>
<dbReference type="GO" id="GO:0004177">
    <property type="term" value="F:aminopeptidase activity"/>
    <property type="evidence" value="ECO:0007669"/>
    <property type="project" value="UniProtKB-KW"/>
</dbReference>
<evidence type="ECO:0000259" key="1">
    <source>
        <dbReference type="Pfam" id="PF00326"/>
    </source>
</evidence>
<keyword evidence="3" id="KW-1185">Reference proteome</keyword>
<dbReference type="InterPro" id="IPR050585">
    <property type="entry name" value="Xaa-Pro_dipeptidyl-ppase/CocE"/>
</dbReference>
<dbReference type="InterPro" id="IPR001375">
    <property type="entry name" value="Peptidase_S9_cat"/>
</dbReference>
<dbReference type="Proteomes" id="UP000198644">
    <property type="component" value="Unassembled WGS sequence"/>
</dbReference>
<dbReference type="SUPFAM" id="SSF53474">
    <property type="entry name" value="alpha/beta-Hydrolases"/>
    <property type="match status" value="1"/>
</dbReference>
<dbReference type="GO" id="GO:0006508">
    <property type="term" value="P:proteolysis"/>
    <property type="evidence" value="ECO:0007669"/>
    <property type="project" value="InterPro"/>
</dbReference>
<keyword evidence="2" id="KW-0378">Hydrolase</keyword>
<dbReference type="InterPro" id="IPR029058">
    <property type="entry name" value="AB_hydrolase_fold"/>
</dbReference>
<keyword evidence="2" id="KW-0031">Aminopeptidase</keyword>
<dbReference type="Gene3D" id="2.120.10.30">
    <property type="entry name" value="TolB, C-terminal domain"/>
    <property type="match status" value="1"/>
</dbReference>
<dbReference type="InterPro" id="IPR011042">
    <property type="entry name" value="6-blade_b-propeller_TolB-like"/>
</dbReference>
<dbReference type="GO" id="GO:0008236">
    <property type="term" value="F:serine-type peptidase activity"/>
    <property type="evidence" value="ECO:0007669"/>
    <property type="project" value="InterPro"/>
</dbReference>
<dbReference type="AlphaFoldDB" id="A0A1I6HYG5"/>
<reference evidence="3" key="1">
    <citation type="submission" date="2016-10" db="EMBL/GenBank/DDBJ databases">
        <authorList>
            <person name="Varghese N."/>
            <person name="Submissions S."/>
        </authorList>
    </citation>
    <scope>NUCLEOTIDE SEQUENCE [LARGE SCALE GENOMIC DNA]</scope>
    <source>
        <strain evidence="3">CGMCC 1.9167</strain>
    </source>
</reference>
<dbReference type="RefSeq" id="WP_092010700.1">
    <property type="nucleotide sequence ID" value="NZ_FOYW01000001.1"/>
</dbReference>
<dbReference type="PANTHER" id="PTHR43056">
    <property type="entry name" value="PEPTIDASE S9 PROLYL OLIGOPEPTIDASE"/>
    <property type="match status" value="1"/>
</dbReference>
<keyword evidence="2" id="KW-0645">Protease</keyword>
<evidence type="ECO:0000313" key="3">
    <source>
        <dbReference type="Proteomes" id="UP000198644"/>
    </source>
</evidence>
<sequence length="588" mass="65509">MSATAIAWLEYDPGEAVNQLWCLRKGDPVRLTAATFSIRSAVNGYGGGAMCLDRNTAYVVEHDTQQVVRIDCRTGTRQQITRDPLSQFGGLVWDSMRGRVLAVREERGEGREGRQQLVAIAPVTGHLTVLAEGEDFYGAPAISVDGGSLAWISWSLPDMPWFATRLWRADVTEQGELASVRSLEPPHTASVQQPRFADGNLMVLSDHDGWWQPFLVSEGGAGVVWNCLEDRQADHGNAPWQLAEQHGVSLSGGGRAWVCYQHGYGELWWRSQWDSQPRRLLPDCVDFRSLQSRGDDIFCVARHTDAMDSVWQIRPETGYCRRLAGGERPIPAQECVRPRSMVVPVESGSAVQLFHYPPISAADAAPPVILRVHGGPTSAAYPVFDPQAQFWLQRGFAVVDVNYRGSSGFGRDYRLALAGRWGELDVADIHSAVDFLARKGVVDTDRAFIQGRSAGGFTVLMAMLDNSRFRAGASLFGVSDPSRLRAMTHRFESGYLDWLLGDPESHPERWRERTPVSQGHRIRRPMIFFQGGQDRVVVPEQTEAMVAALEANGQSVSYHFFPEEGHGFRRAERQAFLLQTLLEFYNAH</sequence>
<dbReference type="Gene3D" id="3.40.50.1820">
    <property type="entry name" value="alpha/beta hydrolase"/>
    <property type="match status" value="1"/>
</dbReference>
<protein>
    <submittedName>
        <fullName evidence="2">Dipeptidyl aminopeptidase/acylaminoacyl peptidase</fullName>
    </submittedName>
</protein>
<dbReference type="SUPFAM" id="SSF82171">
    <property type="entry name" value="DPP6 N-terminal domain-like"/>
    <property type="match status" value="1"/>
</dbReference>
<feature type="domain" description="Peptidase S9 prolyl oligopeptidase catalytic" evidence="1">
    <location>
        <begin position="384"/>
        <end position="587"/>
    </location>
</feature>
<dbReference type="Pfam" id="PF00326">
    <property type="entry name" value="Peptidase_S9"/>
    <property type="match status" value="1"/>
</dbReference>
<dbReference type="OrthoDB" id="4269629at2"/>
<gene>
    <name evidence="2" type="ORF">SAMN05216203_1656</name>
</gene>
<name>A0A1I6HYG5_9GAMM</name>
<dbReference type="PANTHER" id="PTHR43056:SF5">
    <property type="entry name" value="PEPTIDASE S9 PROLYL OLIGOPEPTIDASE CATALYTIC DOMAIN-CONTAINING PROTEIN"/>
    <property type="match status" value="1"/>
</dbReference>
<accession>A0A1I6HYG5</accession>
<dbReference type="EMBL" id="FOYW01000001">
    <property type="protein sequence ID" value="SFR59444.1"/>
    <property type="molecule type" value="Genomic_DNA"/>
</dbReference>
<proteinExistence type="predicted"/>